<evidence type="ECO:0000313" key="4">
    <source>
        <dbReference type="Proteomes" id="UP000460317"/>
    </source>
</evidence>
<dbReference type="Proteomes" id="UP000460317">
    <property type="component" value="Unassembled WGS sequence"/>
</dbReference>
<feature type="chain" id="PRO_5029483117" evidence="1">
    <location>
        <begin position="25"/>
        <end position="185"/>
    </location>
</feature>
<name>A0A7J5JAD5_BACT4</name>
<gene>
    <name evidence="3" type="ORF">GAN93_26705</name>
</gene>
<dbReference type="EMBL" id="WCSB01000218">
    <property type="protein sequence ID" value="KAB4443802.1"/>
    <property type="molecule type" value="Genomic_DNA"/>
</dbReference>
<sequence>MKLFKYGVYALCASAMLSISSCFNLDEEPYSEIIEEDYVPTEADEIALLATTYSQLRFVMDWYGLFDLQEESCDVIVTPTRPNGWDDGGTYKQMHKHTWDNQQGQPQSIWDYCYKGIANANKILKRADEGFFTEESKPKVVAEVKGVRALWYSILCDTHGNIPIQTSFSEEVPVQSTRKQVFDFI</sequence>
<feature type="domain" description="SusD-like N-terminal" evidence="2">
    <location>
        <begin position="25"/>
        <end position="181"/>
    </location>
</feature>
<dbReference type="PROSITE" id="PS51257">
    <property type="entry name" value="PROKAR_LIPOPROTEIN"/>
    <property type="match status" value="1"/>
</dbReference>
<accession>A0A7J5JAD5</accession>
<dbReference type="InterPro" id="IPR011990">
    <property type="entry name" value="TPR-like_helical_dom_sf"/>
</dbReference>
<keyword evidence="1" id="KW-0732">Signal</keyword>
<reference evidence="3 4" key="1">
    <citation type="journal article" date="2019" name="Nat. Med.">
        <title>A library of human gut bacterial isolates paired with longitudinal multiomics data enables mechanistic microbiome research.</title>
        <authorList>
            <person name="Poyet M."/>
            <person name="Groussin M."/>
            <person name="Gibbons S.M."/>
            <person name="Avila-Pacheco J."/>
            <person name="Jiang X."/>
            <person name="Kearney S.M."/>
            <person name="Perrotta A.R."/>
            <person name="Berdy B."/>
            <person name="Zhao S."/>
            <person name="Lieberman T.D."/>
            <person name="Swanson P.K."/>
            <person name="Smith M."/>
            <person name="Roesemann S."/>
            <person name="Alexander J.E."/>
            <person name="Rich S.A."/>
            <person name="Livny J."/>
            <person name="Vlamakis H."/>
            <person name="Clish C."/>
            <person name="Bullock K."/>
            <person name="Deik A."/>
            <person name="Scott J."/>
            <person name="Pierce K.A."/>
            <person name="Xavier R.J."/>
            <person name="Alm E.J."/>
        </authorList>
    </citation>
    <scope>NUCLEOTIDE SEQUENCE [LARGE SCALE GENOMIC DNA]</scope>
    <source>
        <strain evidence="3 4">BIOML-A165</strain>
    </source>
</reference>
<dbReference type="SUPFAM" id="SSF48452">
    <property type="entry name" value="TPR-like"/>
    <property type="match status" value="1"/>
</dbReference>
<dbReference type="InterPro" id="IPR033985">
    <property type="entry name" value="SusD-like_N"/>
</dbReference>
<dbReference type="Pfam" id="PF14322">
    <property type="entry name" value="SusD-like_3"/>
    <property type="match status" value="1"/>
</dbReference>
<protein>
    <submittedName>
        <fullName evidence="3">RagB/SusD family nutrient uptake outer membrane protein</fullName>
    </submittedName>
</protein>
<dbReference type="AlphaFoldDB" id="A0A7J5JAD5"/>
<proteinExistence type="predicted"/>
<evidence type="ECO:0000259" key="2">
    <source>
        <dbReference type="Pfam" id="PF14322"/>
    </source>
</evidence>
<evidence type="ECO:0000313" key="3">
    <source>
        <dbReference type="EMBL" id="KAB4443802.1"/>
    </source>
</evidence>
<comment type="caution">
    <text evidence="3">The sequence shown here is derived from an EMBL/GenBank/DDBJ whole genome shotgun (WGS) entry which is preliminary data.</text>
</comment>
<organism evidence="3 4">
    <name type="scientific">Bacteroides thetaiotaomicron</name>
    <dbReference type="NCBI Taxonomy" id="818"/>
    <lineage>
        <taxon>Bacteria</taxon>
        <taxon>Pseudomonadati</taxon>
        <taxon>Bacteroidota</taxon>
        <taxon>Bacteroidia</taxon>
        <taxon>Bacteroidales</taxon>
        <taxon>Bacteroidaceae</taxon>
        <taxon>Bacteroides</taxon>
    </lineage>
</organism>
<feature type="non-terminal residue" evidence="3">
    <location>
        <position position="185"/>
    </location>
</feature>
<feature type="signal peptide" evidence="1">
    <location>
        <begin position="1"/>
        <end position="24"/>
    </location>
</feature>
<dbReference type="Gene3D" id="1.25.40.390">
    <property type="match status" value="1"/>
</dbReference>
<evidence type="ECO:0000256" key="1">
    <source>
        <dbReference type="SAM" id="SignalP"/>
    </source>
</evidence>